<feature type="region of interest" description="Disordered" evidence="4">
    <location>
        <begin position="460"/>
        <end position="493"/>
    </location>
</feature>
<dbReference type="Pfam" id="PF04082">
    <property type="entry name" value="Fungal_trans"/>
    <property type="match status" value="1"/>
</dbReference>
<evidence type="ECO:0000313" key="7">
    <source>
        <dbReference type="Proteomes" id="UP001610444"/>
    </source>
</evidence>
<evidence type="ECO:0000259" key="5">
    <source>
        <dbReference type="SMART" id="SM00906"/>
    </source>
</evidence>
<dbReference type="PANTHER" id="PTHR43709:SF2">
    <property type="entry name" value="DUF453 DOMAIN PROTEIN (AFU_ORTHOLOGUE AFUA_6G00360)"/>
    <property type="match status" value="1"/>
</dbReference>
<evidence type="ECO:0000256" key="2">
    <source>
        <dbReference type="ARBA" id="ARBA00023235"/>
    </source>
</evidence>
<accession>A0ABR4L3V5</accession>
<evidence type="ECO:0000256" key="4">
    <source>
        <dbReference type="SAM" id="MobiDB-lite"/>
    </source>
</evidence>
<dbReference type="EMBL" id="JBFXLR010000004">
    <property type="protein sequence ID" value="KAL2859076.1"/>
    <property type="molecule type" value="Genomic_DNA"/>
</dbReference>
<evidence type="ECO:0000256" key="1">
    <source>
        <dbReference type="ARBA" id="ARBA00007673"/>
    </source>
</evidence>
<name>A0ABR4L3V5_9EURO</name>
<evidence type="ECO:0000313" key="6">
    <source>
        <dbReference type="EMBL" id="KAL2859076.1"/>
    </source>
</evidence>
<dbReference type="RefSeq" id="XP_070904040.1">
    <property type="nucleotide sequence ID" value="XM_071042615.1"/>
</dbReference>
<keyword evidence="2" id="KW-0413">Isomerase</keyword>
<dbReference type="PANTHER" id="PTHR43709">
    <property type="entry name" value="ACONITATE ISOMERASE-RELATED"/>
    <property type="match status" value="1"/>
</dbReference>
<proteinExistence type="inferred from homology"/>
<feature type="domain" description="Xylanolytic transcriptional activator regulatory" evidence="5">
    <location>
        <begin position="149"/>
        <end position="225"/>
    </location>
</feature>
<feature type="compositionally biased region" description="Polar residues" evidence="4">
    <location>
        <begin position="481"/>
        <end position="493"/>
    </location>
</feature>
<dbReference type="Proteomes" id="UP001610444">
    <property type="component" value="Unassembled WGS sequence"/>
</dbReference>
<protein>
    <submittedName>
        <fullName evidence="6">PrpF protein-domain-containing protein</fullName>
    </submittedName>
</protein>
<reference evidence="6 7" key="1">
    <citation type="submission" date="2024-07" db="EMBL/GenBank/DDBJ databases">
        <title>Section-level genome sequencing and comparative genomics of Aspergillus sections Usti and Cavernicolus.</title>
        <authorList>
            <consortium name="Lawrence Berkeley National Laboratory"/>
            <person name="Nybo J.L."/>
            <person name="Vesth T.C."/>
            <person name="Theobald S."/>
            <person name="Frisvad J.C."/>
            <person name="Larsen T.O."/>
            <person name="Kjaerboelling I."/>
            <person name="Rothschild-Mancinelli K."/>
            <person name="Lyhne E.K."/>
            <person name="Kogle M.E."/>
            <person name="Barry K."/>
            <person name="Clum A."/>
            <person name="Na H."/>
            <person name="Ledsgaard L."/>
            <person name="Lin J."/>
            <person name="Lipzen A."/>
            <person name="Kuo A."/>
            <person name="Riley R."/>
            <person name="Mondo S."/>
            <person name="LaButti K."/>
            <person name="Haridas S."/>
            <person name="Pangalinan J."/>
            <person name="Salamov A.A."/>
            <person name="Simmons B.A."/>
            <person name="Magnuson J.K."/>
            <person name="Chen J."/>
            <person name="Drula E."/>
            <person name="Henrissat B."/>
            <person name="Wiebenga A."/>
            <person name="Lubbers R.J."/>
            <person name="Gomes A.C."/>
            <person name="Macurrencykelacurrency M.R."/>
            <person name="Stajich J."/>
            <person name="Grigoriev I.V."/>
            <person name="Mortensen U.H."/>
            <person name="De vries R.P."/>
            <person name="Baker S.E."/>
            <person name="Andersen M.R."/>
        </authorList>
    </citation>
    <scope>NUCLEOTIDE SEQUENCE [LARGE SCALE GENOMIC DNA]</scope>
    <source>
        <strain evidence="6 7">CBS 756.74</strain>
    </source>
</reference>
<sequence>MSDDWVERGLVAEAAKQRQMEQLNFNHNKLDFDGVDPDLGMHLLSLHWNRQHHSFLITYRPAFMRDMACNGPYFSKLLLNAIYFGAAKFSPRLEVRKDPNDVRTAGWKYRERVRELLGGALDCSDITTIQALLVMTNSLFALGDERSAAWLYAGLAFRMLTDLGMHVDLTSTQRFSDEDLEIRRRTFWGAFVVDKIQSLYQGRPVSLKETDALVPIKFLDTYEELEHWQPFAYSTCAPDYPGTPAYSTSTFTLLCKLSLIMSDILSCIYTERSIDQSPTELASMLERLQLRLNQWQASLPNHLRFDPGKARGLAFPPPHVSSLHAMFNVLVILLHRPFVADGHLYSTSRAISVDSFKKCASAASNISSLLRGYHRAFSVRRAPYLISYATYVAATILTRIAAKRRNDSTAHANLATCLAVFEENQETNSAVRKAAMIIHNLMKKLGVTISVSISALELDPPGRLSDQQQPSHGTAEGSVNYPMNVQDGSGNPNTTEPAVVTHIASPSQVVYSPDSDWVDIDGIIQSFLQENGGRAVRPTETDYEVLSNHISRTPLSIPRQGSAFVPVAMDHVIFVGNQASPGRDLYATNDFHRPEAVPGTYQWQHGWRSINGESAPLDDPLFGFNGSSMDSLTLPECPCIMIDEQVSLQPRPKRHVLPCVLMRAGTSKGIFLHRRDLPLDKLDWAPHLISALGSRGNDPRQIDGVGGGTSTTSKVAVVSRSERPDADIDWTFVQVAVGKESIDLTGNCGNMTAGVAPFAVQEGLVRPQPGQTKMDVRIYNTNTRRIVVETVALDASGDYDETGDYTIAGVSTPGSEVKCTFVEPIGSMTGKLFPSDGQQQQLLHVHSTDQQTPFTVRVTLIDSANPFVLIDSTSIQTLFKNLRSEVAQNSLIESIRREAAVAMGLAPTVEAAAQTRGTPKAALVYPPDSETADIRIQAYSMGLPHPSLQLTGAVTVAVALSYPDTVVAELAAMAGNRMTPEHTPPPDEGSEKRDPAVEREVRIAHSKGVIKVGVVMERNGGVASCAVSRTARRLFEGRIRYYV</sequence>
<gene>
    <name evidence="6" type="ORF">BJX68DRAFT_252774</name>
</gene>
<comment type="similarity">
    <text evidence="1">Belongs to the PrpF family.</text>
</comment>
<dbReference type="InterPro" id="IPR007400">
    <property type="entry name" value="PrpF-like"/>
</dbReference>
<evidence type="ECO:0000256" key="3">
    <source>
        <dbReference type="ARBA" id="ARBA00023242"/>
    </source>
</evidence>
<dbReference type="SUPFAM" id="SSF54506">
    <property type="entry name" value="Diaminopimelate epimerase-like"/>
    <property type="match status" value="2"/>
</dbReference>
<keyword evidence="3" id="KW-0539">Nucleus</keyword>
<dbReference type="Gene3D" id="3.10.310.10">
    <property type="entry name" value="Diaminopimelate Epimerase, Chain A, domain 1"/>
    <property type="match status" value="2"/>
</dbReference>
<dbReference type="InterPro" id="IPR007219">
    <property type="entry name" value="XnlR_reg_dom"/>
</dbReference>
<comment type="caution">
    <text evidence="6">The sequence shown here is derived from an EMBL/GenBank/DDBJ whole genome shotgun (WGS) entry which is preliminary data.</text>
</comment>
<dbReference type="Pfam" id="PF04303">
    <property type="entry name" value="PrpF"/>
    <property type="match status" value="1"/>
</dbReference>
<dbReference type="CDD" id="cd12148">
    <property type="entry name" value="fungal_TF_MHR"/>
    <property type="match status" value="1"/>
</dbReference>
<keyword evidence="7" id="KW-1185">Reference proteome</keyword>
<organism evidence="6 7">
    <name type="scientific">Aspergillus pseudodeflectus</name>
    <dbReference type="NCBI Taxonomy" id="176178"/>
    <lineage>
        <taxon>Eukaryota</taxon>
        <taxon>Fungi</taxon>
        <taxon>Dikarya</taxon>
        <taxon>Ascomycota</taxon>
        <taxon>Pezizomycotina</taxon>
        <taxon>Eurotiomycetes</taxon>
        <taxon>Eurotiomycetidae</taxon>
        <taxon>Eurotiales</taxon>
        <taxon>Aspergillaceae</taxon>
        <taxon>Aspergillus</taxon>
        <taxon>Aspergillus subgen. Nidulantes</taxon>
    </lineage>
</organism>
<dbReference type="GeneID" id="98157779"/>
<dbReference type="SMART" id="SM00906">
    <property type="entry name" value="Fungal_trans"/>
    <property type="match status" value="1"/>
</dbReference>
<feature type="region of interest" description="Disordered" evidence="4">
    <location>
        <begin position="976"/>
        <end position="997"/>
    </location>
</feature>